<keyword evidence="2" id="KW-1185">Reference proteome</keyword>
<sequence length="44" mass="5048">MALGDFGRWGVLRVRRTSISELKVVGKKVDDRERTTQKAGVNWM</sequence>
<evidence type="ECO:0000313" key="1">
    <source>
        <dbReference type="EMBL" id="KPJ18920.1"/>
    </source>
</evidence>
<evidence type="ECO:0000313" key="2">
    <source>
        <dbReference type="Proteomes" id="UP000053240"/>
    </source>
</evidence>
<proteinExistence type="predicted"/>
<dbReference type="EMBL" id="KQ459984">
    <property type="protein sequence ID" value="KPJ18920.1"/>
    <property type="molecule type" value="Genomic_DNA"/>
</dbReference>
<gene>
    <name evidence="1" type="ORF">RR48_12431</name>
</gene>
<protein>
    <submittedName>
        <fullName evidence="1">Uncharacterized protein</fullName>
    </submittedName>
</protein>
<accession>A0A194RNL6</accession>
<dbReference type="Proteomes" id="UP000053240">
    <property type="component" value="Unassembled WGS sequence"/>
</dbReference>
<reference evidence="1 2" key="1">
    <citation type="journal article" date="2015" name="Nat. Commun.">
        <title>Outbred genome sequencing and CRISPR/Cas9 gene editing in butterflies.</title>
        <authorList>
            <person name="Li X."/>
            <person name="Fan D."/>
            <person name="Zhang W."/>
            <person name="Liu G."/>
            <person name="Zhang L."/>
            <person name="Zhao L."/>
            <person name="Fang X."/>
            <person name="Chen L."/>
            <person name="Dong Y."/>
            <person name="Chen Y."/>
            <person name="Ding Y."/>
            <person name="Zhao R."/>
            <person name="Feng M."/>
            <person name="Zhu Y."/>
            <person name="Feng Y."/>
            <person name="Jiang X."/>
            <person name="Zhu D."/>
            <person name="Xiang H."/>
            <person name="Feng X."/>
            <person name="Li S."/>
            <person name="Wang J."/>
            <person name="Zhang G."/>
            <person name="Kronforst M.R."/>
            <person name="Wang W."/>
        </authorList>
    </citation>
    <scope>NUCLEOTIDE SEQUENCE [LARGE SCALE GENOMIC DNA]</scope>
    <source>
        <strain evidence="1">Ya'a_city_454_Pm</strain>
        <tissue evidence="1">Whole body</tissue>
    </source>
</reference>
<name>A0A194RNL6_PAPMA</name>
<dbReference type="AlphaFoldDB" id="A0A194RNL6"/>
<organism evidence="1 2">
    <name type="scientific">Papilio machaon</name>
    <name type="common">Old World swallowtail butterfly</name>
    <dbReference type="NCBI Taxonomy" id="76193"/>
    <lineage>
        <taxon>Eukaryota</taxon>
        <taxon>Metazoa</taxon>
        <taxon>Ecdysozoa</taxon>
        <taxon>Arthropoda</taxon>
        <taxon>Hexapoda</taxon>
        <taxon>Insecta</taxon>
        <taxon>Pterygota</taxon>
        <taxon>Neoptera</taxon>
        <taxon>Endopterygota</taxon>
        <taxon>Lepidoptera</taxon>
        <taxon>Glossata</taxon>
        <taxon>Ditrysia</taxon>
        <taxon>Papilionoidea</taxon>
        <taxon>Papilionidae</taxon>
        <taxon>Papilioninae</taxon>
        <taxon>Papilio</taxon>
    </lineage>
</organism>
<dbReference type="InParanoid" id="A0A194RNL6"/>